<keyword evidence="2" id="KW-1185">Reference proteome</keyword>
<organism evidence="1 2">
    <name type="scientific">Streptomyces turgidiscabies</name>
    <dbReference type="NCBI Taxonomy" id="85558"/>
    <lineage>
        <taxon>Bacteria</taxon>
        <taxon>Bacillati</taxon>
        <taxon>Actinomycetota</taxon>
        <taxon>Actinomycetes</taxon>
        <taxon>Kitasatosporales</taxon>
        <taxon>Streptomycetaceae</taxon>
        <taxon>Streptomyces</taxon>
    </lineage>
</organism>
<protein>
    <recommendedName>
        <fullName evidence="3">Transposase</fullName>
    </recommendedName>
</protein>
<sequence length="50" mass="5341">MYLVSGVSQPAAAKLIGRSILLAINAFTDADNQDALTVLRALRNENLRVG</sequence>
<accession>A0ABU0RZ48</accession>
<gene>
    <name evidence="1" type="ORF">QFZ49_007224</name>
</gene>
<proteinExistence type="predicted"/>
<dbReference type="Proteomes" id="UP001223072">
    <property type="component" value="Unassembled WGS sequence"/>
</dbReference>
<reference evidence="1 2" key="1">
    <citation type="submission" date="2023-07" db="EMBL/GenBank/DDBJ databases">
        <title>Comparative genomics of wheat-associated soil bacteria to identify genetic determinants of phenazine resistance.</title>
        <authorList>
            <person name="Mouncey N."/>
        </authorList>
    </citation>
    <scope>NUCLEOTIDE SEQUENCE [LARGE SCALE GENOMIC DNA]</scope>
    <source>
        <strain evidence="1 2">W2I16</strain>
    </source>
</reference>
<evidence type="ECO:0000313" key="2">
    <source>
        <dbReference type="Proteomes" id="UP001223072"/>
    </source>
</evidence>
<comment type="caution">
    <text evidence="1">The sequence shown here is derived from an EMBL/GenBank/DDBJ whole genome shotgun (WGS) entry which is preliminary data.</text>
</comment>
<name>A0ABU0RZ48_9ACTN</name>
<evidence type="ECO:0000313" key="1">
    <source>
        <dbReference type="EMBL" id="MDQ0937249.1"/>
    </source>
</evidence>
<dbReference type="EMBL" id="JAUSZS010000008">
    <property type="protein sequence ID" value="MDQ0937249.1"/>
    <property type="molecule type" value="Genomic_DNA"/>
</dbReference>
<evidence type="ECO:0008006" key="3">
    <source>
        <dbReference type="Google" id="ProtNLM"/>
    </source>
</evidence>